<keyword evidence="5" id="KW-1185">Reference proteome</keyword>
<feature type="compositionally biased region" description="Basic and acidic residues" evidence="2">
    <location>
        <begin position="577"/>
        <end position="587"/>
    </location>
</feature>
<feature type="region of interest" description="Disordered" evidence="2">
    <location>
        <begin position="177"/>
        <end position="616"/>
    </location>
</feature>
<gene>
    <name evidence="4" type="ORF">LOD99_15989</name>
</gene>
<dbReference type="PROSITE" id="PS50102">
    <property type="entry name" value="RRM"/>
    <property type="match status" value="1"/>
</dbReference>
<dbReference type="SMART" id="SM00360">
    <property type="entry name" value="RRM"/>
    <property type="match status" value="1"/>
</dbReference>
<accession>A0AAV7K695</accession>
<organism evidence="4 5">
    <name type="scientific">Oopsacas minuta</name>
    <dbReference type="NCBI Taxonomy" id="111878"/>
    <lineage>
        <taxon>Eukaryota</taxon>
        <taxon>Metazoa</taxon>
        <taxon>Porifera</taxon>
        <taxon>Hexactinellida</taxon>
        <taxon>Hexasterophora</taxon>
        <taxon>Lyssacinosida</taxon>
        <taxon>Leucopsacidae</taxon>
        <taxon>Oopsacas</taxon>
    </lineage>
</organism>
<dbReference type="AlphaFoldDB" id="A0AAV7K695"/>
<protein>
    <recommendedName>
        <fullName evidence="3">RRM domain-containing protein</fullName>
    </recommendedName>
</protein>
<dbReference type="InterPro" id="IPR035979">
    <property type="entry name" value="RBD_domain_sf"/>
</dbReference>
<dbReference type="InterPro" id="IPR012677">
    <property type="entry name" value="Nucleotide-bd_a/b_plait_sf"/>
</dbReference>
<dbReference type="Gene3D" id="3.30.70.330">
    <property type="match status" value="1"/>
</dbReference>
<keyword evidence="1" id="KW-0694">RNA-binding</keyword>
<evidence type="ECO:0000256" key="2">
    <source>
        <dbReference type="SAM" id="MobiDB-lite"/>
    </source>
</evidence>
<feature type="domain" description="RRM" evidence="3">
    <location>
        <begin position="65"/>
        <end position="140"/>
    </location>
</feature>
<dbReference type="GO" id="GO:0003723">
    <property type="term" value="F:RNA binding"/>
    <property type="evidence" value="ECO:0007669"/>
    <property type="project" value="UniProtKB-UniRule"/>
</dbReference>
<evidence type="ECO:0000313" key="5">
    <source>
        <dbReference type="Proteomes" id="UP001165289"/>
    </source>
</evidence>
<name>A0AAV7K695_9METZ</name>
<feature type="compositionally biased region" description="Basic and acidic residues" evidence="2">
    <location>
        <begin position="370"/>
        <end position="382"/>
    </location>
</feature>
<dbReference type="CDD" id="cd00590">
    <property type="entry name" value="RRM_SF"/>
    <property type="match status" value="1"/>
</dbReference>
<evidence type="ECO:0000259" key="3">
    <source>
        <dbReference type="PROSITE" id="PS50102"/>
    </source>
</evidence>
<reference evidence="4 5" key="1">
    <citation type="journal article" date="2023" name="BMC Biol.">
        <title>The compact genome of the sponge Oopsacas minuta (Hexactinellida) is lacking key metazoan core genes.</title>
        <authorList>
            <person name="Santini S."/>
            <person name="Schenkelaars Q."/>
            <person name="Jourda C."/>
            <person name="Duchesne M."/>
            <person name="Belahbib H."/>
            <person name="Rocher C."/>
            <person name="Selva M."/>
            <person name="Riesgo A."/>
            <person name="Vervoort M."/>
            <person name="Leys S.P."/>
            <person name="Kodjabachian L."/>
            <person name="Le Bivic A."/>
            <person name="Borchiellini C."/>
            <person name="Claverie J.M."/>
            <person name="Renard E."/>
        </authorList>
    </citation>
    <scope>NUCLEOTIDE SEQUENCE [LARGE SCALE GENOMIC DNA]</scope>
    <source>
        <strain evidence="4">SPO-2</strain>
    </source>
</reference>
<feature type="region of interest" description="Disordered" evidence="2">
    <location>
        <begin position="1"/>
        <end position="44"/>
    </location>
</feature>
<dbReference type="Proteomes" id="UP001165289">
    <property type="component" value="Unassembled WGS sequence"/>
</dbReference>
<comment type="caution">
    <text evidence="4">The sequence shown here is derived from an EMBL/GenBank/DDBJ whole genome shotgun (WGS) entry which is preliminary data.</text>
</comment>
<evidence type="ECO:0000256" key="1">
    <source>
        <dbReference type="PROSITE-ProRule" id="PRU00176"/>
    </source>
</evidence>
<dbReference type="EMBL" id="JAKMXF010000133">
    <property type="protein sequence ID" value="KAI6656683.1"/>
    <property type="molecule type" value="Genomic_DNA"/>
</dbReference>
<dbReference type="SUPFAM" id="SSF54928">
    <property type="entry name" value="RNA-binding domain, RBD"/>
    <property type="match status" value="1"/>
</dbReference>
<dbReference type="Pfam" id="PF00076">
    <property type="entry name" value="RRM_1"/>
    <property type="match status" value="1"/>
</dbReference>
<sequence length="616" mass="72036">MSRRGKKKAKPVPLSTFIGNDESPQTAPQSHYRGRRDGEVVLPQGPRASRAVDVDLSRLPTDPPFNILISNLSYDSEENSLRAHLGFIKEMGDVTWNYKEGKKDGTAFVEFHNRDGAVAALGQTDTIFGGRKIVINVAERNEDGSLNREVPWRRKDTGTRWEHDMYPQRGTWRENRGRSRYLDDNNEPGDDWRTREQSFSGRDGYHGNREHSRERFHGNREGFHSNREHSRDGFHGNREHSREGIRGNREYSREGFHSNREHSREGFHSNRERRDSSDKDSWRSMERDSSSFSSGQRFPGRRGRVHSPSSPAGDQSPEGKWSYSQGREDRRGSWRGREGGSSWRGRGDGSYQRSYDRENSNESESWRSSGPDRNERTEERDSSLTPPPPPKDREPSSAGPSIFGGAKPVDTAAREREMEDKMTRLMTSGEGTEVRAQRGDKGFREDRGYNREDRGYNREDRGYNREDRGYNREDRGYNRDHMGYKEDRRYNREDRGYNRENRDDRGYNRENRDDSGYNREDRGYNREDRGYNREDRGFNREDRGYKRGDRKERREFRGDKREYRDRRGQYRSEGAGEGDRGPRRPPEAKSAPKGVYQEQKQPEFAKNTRFSLLDSD</sequence>
<feature type="compositionally biased region" description="Basic and acidic residues" evidence="2">
    <location>
        <begin position="326"/>
        <end position="338"/>
    </location>
</feature>
<feature type="compositionally biased region" description="Basic and acidic residues" evidence="2">
    <location>
        <begin position="432"/>
        <end position="570"/>
    </location>
</feature>
<feature type="compositionally biased region" description="Basic residues" evidence="2">
    <location>
        <begin position="1"/>
        <end position="10"/>
    </location>
</feature>
<feature type="compositionally biased region" description="Basic and acidic residues" evidence="2">
    <location>
        <begin position="412"/>
        <end position="423"/>
    </location>
</feature>
<dbReference type="InterPro" id="IPR000504">
    <property type="entry name" value="RRM_dom"/>
</dbReference>
<feature type="compositionally biased region" description="Basic and acidic residues" evidence="2">
    <location>
        <begin position="203"/>
        <end position="289"/>
    </location>
</feature>
<proteinExistence type="predicted"/>
<evidence type="ECO:0000313" key="4">
    <source>
        <dbReference type="EMBL" id="KAI6656683.1"/>
    </source>
</evidence>